<dbReference type="GO" id="GO:0005829">
    <property type="term" value="C:cytosol"/>
    <property type="evidence" value="ECO:0007669"/>
    <property type="project" value="TreeGrafter"/>
</dbReference>
<reference evidence="2" key="2">
    <citation type="submission" date="2025-08" db="UniProtKB">
        <authorList>
            <consortium name="Ensembl"/>
        </authorList>
    </citation>
    <scope>IDENTIFICATION</scope>
</reference>
<dbReference type="Gene3D" id="3.80.10.10">
    <property type="entry name" value="Ribonuclease Inhibitor"/>
    <property type="match status" value="1"/>
</dbReference>
<dbReference type="PANTHER" id="PTHR25480:SF0">
    <property type="entry name" value="C-MAF-INDUCING PROTEIN"/>
    <property type="match status" value="1"/>
</dbReference>
<dbReference type="eggNOG" id="ENOG502QRSV">
    <property type="taxonomic scope" value="Eukaryota"/>
</dbReference>
<feature type="region of interest" description="Disordered" evidence="1">
    <location>
        <begin position="1"/>
        <end position="27"/>
    </location>
</feature>
<reference evidence="3" key="1">
    <citation type="submission" date="2003-08" db="EMBL/GenBank/DDBJ databases">
        <authorList>
            <person name="Birren B."/>
            <person name="Nusbaum C."/>
            <person name="Abebe A."/>
            <person name="Abouelleil A."/>
            <person name="Adekoya E."/>
            <person name="Ait-zahra M."/>
            <person name="Allen N."/>
            <person name="Allen T."/>
            <person name="An P."/>
            <person name="Anderson M."/>
            <person name="Anderson S."/>
            <person name="Arachchi H."/>
            <person name="Armbruster J."/>
            <person name="Bachantsang P."/>
            <person name="Baldwin J."/>
            <person name="Barry A."/>
            <person name="Bayul T."/>
            <person name="Blitshsteyn B."/>
            <person name="Bloom T."/>
            <person name="Blye J."/>
            <person name="Boguslavskiy L."/>
            <person name="Borowsky M."/>
            <person name="Boukhgalter B."/>
            <person name="Brunache A."/>
            <person name="Butler J."/>
            <person name="Calixte N."/>
            <person name="Calvo S."/>
            <person name="Camarata J."/>
            <person name="Campo K."/>
            <person name="Chang J."/>
            <person name="Cheshatsang Y."/>
            <person name="Citroen M."/>
            <person name="Collymore A."/>
            <person name="Considine T."/>
            <person name="Cook A."/>
            <person name="Cooke P."/>
            <person name="Corum B."/>
            <person name="Cuomo C."/>
            <person name="David R."/>
            <person name="Dawoe T."/>
            <person name="Degray S."/>
            <person name="Dodge S."/>
            <person name="Dooley K."/>
            <person name="Dorje P."/>
            <person name="Dorjee K."/>
            <person name="Dorris L."/>
            <person name="Duffey N."/>
            <person name="Dupes A."/>
            <person name="Elkins T."/>
            <person name="Engels R."/>
            <person name="Erickson J."/>
            <person name="Farina A."/>
            <person name="Faro S."/>
            <person name="Ferreira P."/>
            <person name="Fischer H."/>
            <person name="Fitzgerald M."/>
            <person name="Foley K."/>
            <person name="Gage D."/>
            <person name="Galagan J."/>
            <person name="Gearin G."/>
            <person name="Gnerre S."/>
            <person name="Gnirke A."/>
            <person name="Goyette A."/>
            <person name="Graham J."/>
            <person name="Grandbois E."/>
            <person name="Gyaltsen K."/>
            <person name="Hafez N."/>
            <person name="Hagopian D."/>
            <person name="Hagos B."/>
            <person name="Hall J."/>
            <person name="Hatcher B."/>
            <person name="Heller A."/>
            <person name="Higgins H."/>
            <person name="Honan T."/>
            <person name="Horn A."/>
            <person name="Houde N."/>
            <person name="Hughes L."/>
            <person name="Hulme W."/>
            <person name="Husby E."/>
            <person name="Iliev I."/>
            <person name="Jaffe D."/>
            <person name="Jones C."/>
            <person name="Kamal M."/>
            <person name="Kamat A."/>
            <person name="Kamvysselis M."/>
            <person name="Karlsson E."/>
            <person name="Kells C."/>
            <person name="Kieu A."/>
            <person name="Kisner P."/>
            <person name="Kodira C."/>
            <person name="Kulbokas E."/>
            <person name="Labutti K."/>
            <person name="Lama D."/>
            <person name="Landers T."/>
            <person name="Leger J."/>
            <person name="Levine S."/>
            <person name="Lewis D."/>
            <person name="Lewis T."/>
            <person name="Lindblad-toh K."/>
            <person name="Liu X."/>
            <person name="Lokyitsang T."/>
            <person name="Lokyitsang Y."/>
            <person name="Lucien O."/>
            <person name="Lui A."/>
            <person name="Ma L.J."/>
            <person name="Mabbitt R."/>
            <person name="Macdonald J."/>
            <person name="Maclean C."/>
            <person name="Major J."/>
            <person name="Manning J."/>
            <person name="Marabella R."/>
            <person name="Maru K."/>
            <person name="Matthews C."/>
            <person name="Mauceli E."/>
            <person name="Mccarthy M."/>
            <person name="Mcdonough S."/>
            <person name="Mcghee T."/>
            <person name="Meldrim J."/>
            <person name="Meneus L."/>
            <person name="Mesirov J."/>
            <person name="Mihalev A."/>
            <person name="Mihova T."/>
            <person name="Mikkelsen T."/>
            <person name="Mlenga V."/>
            <person name="Moru K."/>
            <person name="Mozes J."/>
            <person name="Mulrain L."/>
            <person name="Munson G."/>
            <person name="Naylor J."/>
            <person name="Newes C."/>
            <person name="Nguyen C."/>
            <person name="Nguyen N."/>
            <person name="Nguyen T."/>
            <person name="Nicol R."/>
            <person name="Nielsen C."/>
            <person name="Nizzari M."/>
            <person name="Norbu C."/>
            <person name="Norbu N."/>
            <person name="O'donnell P."/>
            <person name="Okoawo O."/>
            <person name="O'leary S."/>
            <person name="Omotosho B."/>
            <person name="O'neill K."/>
            <person name="Osman S."/>
            <person name="Parker S."/>
            <person name="Perrin D."/>
            <person name="Phunkhang P."/>
            <person name="Piqani B."/>
            <person name="Purcell S."/>
            <person name="Rachupka T."/>
            <person name="Ramasamy U."/>
            <person name="Rameau R."/>
            <person name="Ray V."/>
            <person name="Raymond C."/>
            <person name="Retta R."/>
            <person name="Richardson S."/>
            <person name="Rise C."/>
            <person name="Rodriguez J."/>
            <person name="Rogers J."/>
            <person name="Rogov P."/>
            <person name="Rutman M."/>
            <person name="Schupbach R."/>
            <person name="Seaman C."/>
            <person name="Settipalli S."/>
            <person name="Sharpe T."/>
            <person name="Sheridan J."/>
            <person name="Sherpa N."/>
            <person name="Shi J."/>
            <person name="Smirnov S."/>
            <person name="Smith C."/>
            <person name="Sougnez C."/>
            <person name="Spencer B."/>
            <person name="Stalker J."/>
            <person name="Stange-thomann N."/>
            <person name="Stavropoulos S."/>
            <person name="Stetson K."/>
            <person name="Stone C."/>
            <person name="Stone S."/>
            <person name="Stubbs M."/>
            <person name="Talamas J."/>
            <person name="Tchuinga P."/>
            <person name="Tenzing P."/>
            <person name="Tesfaye S."/>
            <person name="Theodore J."/>
            <person name="Thoulutsang Y."/>
            <person name="Topham K."/>
            <person name="Towey S."/>
            <person name="Tsamla T."/>
            <person name="Tsomo N."/>
            <person name="Vallee D."/>
            <person name="Vassiliev H."/>
            <person name="Venkataraman V."/>
            <person name="Vinson J."/>
            <person name="Vo A."/>
            <person name="Wade C."/>
            <person name="Wang S."/>
            <person name="Wangchuk T."/>
            <person name="Wangdi T."/>
            <person name="Whittaker C."/>
            <person name="Wilkinson J."/>
            <person name="Wu Y."/>
            <person name="Wyman D."/>
            <person name="Yadav S."/>
            <person name="Yang S."/>
            <person name="Yang X."/>
            <person name="Yeager S."/>
            <person name="Yee E."/>
            <person name="Young G."/>
            <person name="Zainoun J."/>
            <person name="Zembeck L."/>
            <person name="Zimmer A."/>
            <person name="Zody M."/>
            <person name="Lander E."/>
        </authorList>
    </citation>
    <scope>NUCLEOTIDE SEQUENCE [LARGE SCALE GENOMIC DNA]</scope>
</reference>
<dbReference type="AlphaFoldDB" id="H2Z0M0"/>
<dbReference type="GeneTree" id="ENSGT00940000165840"/>
<accession>H2Z0M0</accession>
<name>H2Z0M0_CIOSA</name>
<dbReference type="Pfam" id="PF13516">
    <property type="entry name" value="LRR_6"/>
    <property type="match status" value="1"/>
</dbReference>
<evidence type="ECO:0000313" key="3">
    <source>
        <dbReference type="Proteomes" id="UP000007875"/>
    </source>
</evidence>
<dbReference type="Ensembl" id="ENSCSAVT00000011263.1">
    <property type="protein sequence ID" value="ENSCSAVP00000011132.1"/>
    <property type="gene ID" value="ENSCSAVG00000006510.1"/>
</dbReference>
<sequence>MQSRDLNLKETHDQHKKRATRFSDDKPTTSEYDIASMKLFVLILDQIFQIEDWGPGVAGLLQPLPFPEEALRNRDFIRSMYPLIERITHDPRDVVVQTLLHLRDGKDGWLQIYSLNSTLCEDDGRLFLSMVTELSRPGVQSGKRKKFLSMLLSSQLQAIITLAVRGSEIMIQLLSEFLELDIVSDKQSQLQIFSAMRCTASGRKVYEELCSRREVNEQMTGPTEFRMSPNSTFHDLEVLLGSGSWGNLERLDLSFMQATQAIVPTISKLRNLKHLDLRFTDFNDEGLKNLCDSNLNLETLNLCETQVTDDGIQHLGVMTKLKYLNLNSTGITAQVFTNLKESLSPDVHYDVTYTDAW</sequence>
<dbReference type="GO" id="GO:0005654">
    <property type="term" value="C:nucleoplasm"/>
    <property type="evidence" value="ECO:0007669"/>
    <property type="project" value="TreeGrafter"/>
</dbReference>
<evidence type="ECO:0000256" key="1">
    <source>
        <dbReference type="SAM" id="MobiDB-lite"/>
    </source>
</evidence>
<dbReference type="Proteomes" id="UP000007875">
    <property type="component" value="Unassembled WGS sequence"/>
</dbReference>
<dbReference type="PANTHER" id="PTHR25480">
    <property type="entry name" value="LEUCINE-RICH REPEAT-CONTAINING PROTEIN 73"/>
    <property type="match status" value="1"/>
</dbReference>
<feature type="compositionally biased region" description="Basic and acidic residues" evidence="1">
    <location>
        <begin position="1"/>
        <end position="13"/>
    </location>
</feature>
<reference evidence="2" key="3">
    <citation type="submission" date="2025-09" db="UniProtKB">
        <authorList>
            <consortium name="Ensembl"/>
        </authorList>
    </citation>
    <scope>IDENTIFICATION</scope>
</reference>
<dbReference type="InterPro" id="IPR001611">
    <property type="entry name" value="Leu-rich_rpt"/>
</dbReference>
<dbReference type="InterPro" id="IPR052813">
    <property type="entry name" value="CMIP"/>
</dbReference>
<dbReference type="SUPFAM" id="SSF52047">
    <property type="entry name" value="RNI-like"/>
    <property type="match status" value="1"/>
</dbReference>
<protein>
    <submittedName>
        <fullName evidence="2">Uncharacterized protein</fullName>
    </submittedName>
</protein>
<dbReference type="InterPro" id="IPR032675">
    <property type="entry name" value="LRR_dom_sf"/>
</dbReference>
<evidence type="ECO:0000313" key="2">
    <source>
        <dbReference type="Ensembl" id="ENSCSAVP00000011132.1"/>
    </source>
</evidence>
<dbReference type="FunCoup" id="H2Z0M0">
    <property type="interactions" value="5"/>
</dbReference>
<dbReference type="OMA" id="TSECANH"/>
<dbReference type="InParanoid" id="H2Z0M0"/>
<keyword evidence="3" id="KW-1185">Reference proteome</keyword>
<dbReference type="HOGENOM" id="CLU_776040_0_0_1"/>
<proteinExistence type="predicted"/>
<organism evidence="2 3">
    <name type="scientific">Ciona savignyi</name>
    <name type="common">Pacific transparent sea squirt</name>
    <dbReference type="NCBI Taxonomy" id="51511"/>
    <lineage>
        <taxon>Eukaryota</taxon>
        <taxon>Metazoa</taxon>
        <taxon>Chordata</taxon>
        <taxon>Tunicata</taxon>
        <taxon>Ascidiacea</taxon>
        <taxon>Phlebobranchia</taxon>
        <taxon>Cionidae</taxon>
        <taxon>Ciona</taxon>
    </lineage>
</organism>